<dbReference type="Proteomes" id="UP000031967">
    <property type="component" value="Unassembled WGS sequence"/>
</dbReference>
<evidence type="ECO:0000256" key="1">
    <source>
        <dbReference type="SAM" id="MobiDB-lite"/>
    </source>
</evidence>
<proteinExistence type="predicted"/>
<reference evidence="2 3" key="1">
    <citation type="submission" date="2014-12" db="EMBL/GenBank/DDBJ databases">
        <title>Draft genome sequence of Paenibacillus kamchatkensis strain B-2647.</title>
        <authorList>
            <person name="Karlyshev A.V."/>
            <person name="Kudryashova E.B."/>
        </authorList>
    </citation>
    <scope>NUCLEOTIDE SEQUENCE [LARGE SCALE GENOMIC DNA]</scope>
    <source>
        <strain evidence="2 3">VKM B-2647</strain>
    </source>
</reference>
<evidence type="ECO:0000313" key="2">
    <source>
        <dbReference type="EMBL" id="KIL38256.1"/>
    </source>
</evidence>
<feature type="compositionally biased region" description="Basic and acidic residues" evidence="1">
    <location>
        <begin position="47"/>
        <end position="63"/>
    </location>
</feature>
<accession>A0ABR5AB96</accession>
<evidence type="ECO:0000313" key="3">
    <source>
        <dbReference type="Proteomes" id="UP000031967"/>
    </source>
</evidence>
<feature type="non-terminal residue" evidence="2">
    <location>
        <position position="155"/>
    </location>
</feature>
<organism evidence="2 3">
    <name type="scientific">Gordoniibacillus kamchatkensis</name>
    <dbReference type="NCBI Taxonomy" id="1590651"/>
    <lineage>
        <taxon>Bacteria</taxon>
        <taxon>Bacillati</taxon>
        <taxon>Bacillota</taxon>
        <taxon>Bacilli</taxon>
        <taxon>Bacillales</taxon>
        <taxon>Paenibacillaceae</taxon>
        <taxon>Gordoniibacillus</taxon>
    </lineage>
</organism>
<gene>
    <name evidence="2" type="ORF">SD70_27675</name>
</gene>
<protein>
    <submittedName>
        <fullName evidence="2">Uncharacterized protein</fullName>
    </submittedName>
</protein>
<comment type="caution">
    <text evidence="2">The sequence shown here is derived from an EMBL/GenBank/DDBJ whole genome shotgun (WGS) entry which is preliminary data.</text>
</comment>
<dbReference type="RefSeq" id="WP_041051602.1">
    <property type="nucleotide sequence ID" value="NZ_JXAK01000069.1"/>
</dbReference>
<sequence>MLRQLGAGWDEASLRASPVTLTERELVRGHRERQAALAEERARLQAEREQAVQREEEARDEQRQAAAELESARQTFALTYPWPLDADTDTSGAGEDPVRQLQAIRRDYDEWRRLEAEAAHVREREGDERRHAEQLRRSWGRLCRPSAAGERRVTL</sequence>
<feature type="region of interest" description="Disordered" evidence="1">
    <location>
        <begin position="47"/>
        <end position="69"/>
    </location>
</feature>
<name>A0ABR5AB96_9BACL</name>
<dbReference type="EMBL" id="JXAK01000069">
    <property type="protein sequence ID" value="KIL38256.1"/>
    <property type="molecule type" value="Genomic_DNA"/>
</dbReference>
<keyword evidence="3" id="KW-1185">Reference proteome</keyword>